<dbReference type="InterPro" id="IPR011009">
    <property type="entry name" value="Kinase-like_dom_sf"/>
</dbReference>
<name>A0A8H4AQP6_GIGMA</name>
<dbReference type="SUPFAM" id="SSF56112">
    <property type="entry name" value="Protein kinase-like (PK-like)"/>
    <property type="match status" value="1"/>
</dbReference>
<dbReference type="Gene3D" id="1.10.510.10">
    <property type="entry name" value="Transferase(Phosphotransferase) domain 1"/>
    <property type="match status" value="1"/>
</dbReference>
<evidence type="ECO:0000313" key="2">
    <source>
        <dbReference type="Proteomes" id="UP000439903"/>
    </source>
</evidence>
<dbReference type="OrthoDB" id="2384652at2759"/>
<protein>
    <submittedName>
        <fullName evidence="1">Kinase-like protein</fullName>
    </submittedName>
</protein>
<dbReference type="EMBL" id="WTPW01000320">
    <property type="protein sequence ID" value="KAF0523845.1"/>
    <property type="molecule type" value="Genomic_DNA"/>
</dbReference>
<comment type="caution">
    <text evidence="1">The sequence shown here is derived from an EMBL/GenBank/DDBJ whole genome shotgun (WGS) entry which is preliminary data.</text>
</comment>
<evidence type="ECO:0000313" key="1">
    <source>
        <dbReference type="EMBL" id="KAF0523845.1"/>
    </source>
</evidence>
<organism evidence="1 2">
    <name type="scientific">Gigaspora margarita</name>
    <dbReference type="NCBI Taxonomy" id="4874"/>
    <lineage>
        <taxon>Eukaryota</taxon>
        <taxon>Fungi</taxon>
        <taxon>Fungi incertae sedis</taxon>
        <taxon>Mucoromycota</taxon>
        <taxon>Glomeromycotina</taxon>
        <taxon>Glomeromycetes</taxon>
        <taxon>Diversisporales</taxon>
        <taxon>Gigasporaceae</taxon>
        <taxon>Gigaspora</taxon>
    </lineage>
</organism>
<dbReference type="AlphaFoldDB" id="A0A8H4AQP6"/>
<dbReference type="GO" id="GO:0016301">
    <property type="term" value="F:kinase activity"/>
    <property type="evidence" value="ECO:0007669"/>
    <property type="project" value="UniProtKB-KW"/>
</dbReference>
<sequence length="108" mass="12472">MDGERPQIKGVPEFYKNLMISCWDNDPNNRPTIDEIVEIVKTWVYSPDEPSEEIKKEIERAEEILKKNSFTEVPSIHFQAYSMSNSFLTLSVLIEEFSTLGIDLTITT</sequence>
<keyword evidence="2" id="KW-1185">Reference proteome</keyword>
<keyword evidence="1" id="KW-0808">Transferase</keyword>
<reference evidence="1 2" key="1">
    <citation type="journal article" date="2019" name="Environ. Microbiol.">
        <title>At the nexus of three kingdoms: the genome of the mycorrhizal fungus Gigaspora margarita provides insights into plant, endobacterial and fungal interactions.</title>
        <authorList>
            <person name="Venice F."/>
            <person name="Ghignone S."/>
            <person name="Salvioli di Fossalunga A."/>
            <person name="Amselem J."/>
            <person name="Novero M."/>
            <person name="Xianan X."/>
            <person name="Sedzielewska Toro K."/>
            <person name="Morin E."/>
            <person name="Lipzen A."/>
            <person name="Grigoriev I.V."/>
            <person name="Henrissat B."/>
            <person name="Martin F.M."/>
            <person name="Bonfante P."/>
        </authorList>
    </citation>
    <scope>NUCLEOTIDE SEQUENCE [LARGE SCALE GENOMIC DNA]</scope>
    <source>
        <strain evidence="1 2">BEG34</strain>
    </source>
</reference>
<dbReference type="Proteomes" id="UP000439903">
    <property type="component" value="Unassembled WGS sequence"/>
</dbReference>
<accession>A0A8H4AQP6</accession>
<proteinExistence type="predicted"/>
<gene>
    <name evidence="1" type="ORF">F8M41_015321</name>
</gene>
<keyword evidence="1" id="KW-0418">Kinase</keyword>